<accession>A0ABC8WIZ2</accession>
<name>A0ABC8WIZ2_9POAL</name>
<sequence>MEKPGKGESRRSALSGDKMPQKESTKPSRQLRHASGTQRARSGRKPRRTSSSNHGNTTTAKDNKKESTANVSVSRAEEMRRNVQEVELAIQQLNELGLGYDISYEEFEGYLQLLPCGHPRIDTSLQPDYEQLNELQIRDILYRIKYCKFIRQRRKNNEMNLEDDHPLYLLEEKLECLEEDVTKMEGDQLLEYLHKEGLLRQIENNDIFDWSFLYLTVAGLDDCQRLVPQNYGGYEYDDWDTYREYFHSYEIELEYLRYWKELLKELKWMEDYVLMERPSLKWGKICTRGCYQAIKIASHFSVITESLARGAYYDCIDAMCLDIIWYKELDGVYFEIWQRITKLKESFKEALNQVYKSEKFPLRHHVMKDALDNDCSEMEKEFCTCTASITPEVTEDKGRELIAYAIRNQRGRPKFYAQYIEKKIEVAKAVGVIPTVVIC</sequence>
<dbReference type="AlphaFoldDB" id="A0ABC8WIZ2"/>
<evidence type="ECO:0000256" key="1">
    <source>
        <dbReference type="SAM" id="MobiDB-lite"/>
    </source>
</evidence>
<proteinExistence type="predicted"/>
<evidence type="ECO:0000313" key="3">
    <source>
        <dbReference type="Proteomes" id="UP001497457"/>
    </source>
</evidence>
<dbReference type="PANTHER" id="PTHR34480:SF14">
    <property type="entry name" value="OS01G0967800 PROTEIN"/>
    <property type="match status" value="1"/>
</dbReference>
<feature type="region of interest" description="Disordered" evidence="1">
    <location>
        <begin position="1"/>
        <end position="78"/>
    </location>
</feature>
<reference evidence="2 3" key="2">
    <citation type="submission" date="2024-10" db="EMBL/GenBank/DDBJ databases">
        <authorList>
            <person name="Ryan C."/>
        </authorList>
    </citation>
    <scope>NUCLEOTIDE SEQUENCE [LARGE SCALE GENOMIC DNA]</scope>
</reference>
<gene>
    <name evidence="2" type="ORF">URODEC1_LOCUS14200</name>
</gene>
<reference evidence="3" key="1">
    <citation type="submission" date="2024-06" db="EMBL/GenBank/DDBJ databases">
        <authorList>
            <person name="Ryan C."/>
        </authorList>
    </citation>
    <scope>NUCLEOTIDE SEQUENCE [LARGE SCALE GENOMIC DNA]</scope>
</reference>
<dbReference type="EMBL" id="OZ075122">
    <property type="protein sequence ID" value="CAL4910176.1"/>
    <property type="molecule type" value="Genomic_DNA"/>
</dbReference>
<evidence type="ECO:0000313" key="2">
    <source>
        <dbReference type="EMBL" id="CAL4910176.1"/>
    </source>
</evidence>
<feature type="compositionally biased region" description="Polar residues" evidence="1">
    <location>
        <begin position="49"/>
        <end position="60"/>
    </location>
</feature>
<feature type="compositionally biased region" description="Basic and acidic residues" evidence="1">
    <location>
        <begin position="1"/>
        <end position="11"/>
    </location>
</feature>
<dbReference type="Proteomes" id="UP001497457">
    <property type="component" value="Chromosome 12b"/>
</dbReference>
<organism evidence="2 3">
    <name type="scientific">Urochloa decumbens</name>
    <dbReference type="NCBI Taxonomy" id="240449"/>
    <lineage>
        <taxon>Eukaryota</taxon>
        <taxon>Viridiplantae</taxon>
        <taxon>Streptophyta</taxon>
        <taxon>Embryophyta</taxon>
        <taxon>Tracheophyta</taxon>
        <taxon>Spermatophyta</taxon>
        <taxon>Magnoliopsida</taxon>
        <taxon>Liliopsida</taxon>
        <taxon>Poales</taxon>
        <taxon>Poaceae</taxon>
        <taxon>PACMAD clade</taxon>
        <taxon>Panicoideae</taxon>
        <taxon>Panicodae</taxon>
        <taxon>Paniceae</taxon>
        <taxon>Melinidinae</taxon>
        <taxon>Urochloa</taxon>
    </lineage>
</organism>
<protein>
    <submittedName>
        <fullName evidence="2">Uncharacterized protein</fullName>
    </submittedName>
</protein>
<keyword evidence="3" id="KW-1185">Reference proteome</keyword>
<dbReference type="PANTHER" id="PTHR34480">
    <property type="entry name" value="OS01G0967800 PROTEIN-RELATED"/>
    <property type="match status" value="1"/>
</dbReference>